<feature type="domain" description="DUF5641" evidence="1">
    <location>
        <begin position="167"/>
        <end position="253"/>
    </location>
</feature>
<dbReference type="SUPFAM" id="SSF53098">
    <property type="entry name" value="Ribonuclease H-like"/>
    <property type="match status" value="1"/>
</dbReference>
<proteinExistence type="predicted"/>
<gene>
    <name evidence="2" type="ORF">P5673_018022</name>
</gene>
<dbReference type="InterPro" id="IPR036397">
    <property type="entry name" value="RNaseH_sf"/>
</dbReference>
<dbReference type="PANTHER" id="PTHR47331">
    <property type="entry name" value="PHD-TYPE DOMAIN-CONTAINING PROTEIN"/>
    <property type="match status" value="1"/>
</dbReference>
<protein>
    <recommendedName>
        <fullName evidence="1">DUF5641 domain-containing protein</fullName>
    </recommendedName>
</protein>
<dbReference type="AlphaFoldDB" id="A0AAD9V3I3"/>
<dbReference type="Proteomes" id="UP001249851">
    <property type="component" value="Unassembled WGS sequence"/>
</dbReference>
<evidence type="ECO:0000259" key="1">
    <source>
        <dbReference type="Pfam" id="PF18701"/>
    </source>
</evidence>
<dbReference type="InterPro" id="IPR012337">
    <property type="entry name" value="RNaseH-like_sf"/>
</dbReference>
<keyword evidence="3" id="KW-1185">Reference proteome</keyword>
<feature type="non-terminal residue" evidence="2">
    <location>
        <position position="443"/>
    </location>
</feature>
<name>A0AAD9V3I3_ACRCE</name>
<dbReference type="InterPro" id="IPR040676">
    <property type="entry name" value="DUF5641"/>
</dbReference>
<reference evidence="2" key="1">
    <citation type="journal article" date="2023" name="G3 (Bethesda)">
        <title>Whole genome assembly and annotation of the endangered Caribbean coral Acropora cervicornis.</title>
        <authorList>
            <person name="Selwyn J.D."/>
            <person name="Vollmer S.V."/>
        </authorList>
    </citation>
    <scope>NUCLEOTIDE SEQUENCE</scope>
    <source>
        <strain evidence="2">K2</strain>
    </source>
</reference>
<sequence length="443" mass="52300">MTTRAVHLELVTDRSTDTFLMAFRRFTSLGGTPNNCWSECGTNFIGAQHYLKEIMREWDIPKNWSVVCEEFSFTFHWNWNVPQASHQNGVVESLIKSVRRALEVSSKTQVLTEEQWRTFLAQVTCLFKWYLGKTTLQPNDLLIGNHFPPPEPEEQSKVNPRDLVRSTEKRVKEFWHCWLKDFTPDLLPRNKWYRKKENLREGDLVLETEPIPRRTWKMAVVLETFPGDDVLVRKAKIKTANAVYDRPIHKLCLIATKEELENPRFNPLIFEATQISIAHIFINFTTPSTSGSIAVEIADHLPVFRILYDPEFLHIFNKVNNKHAPLKVLKIKNKSYKPWVTSELLKSMKIRDRIYKKWLSPHDLVFLNRYRFYRNKITLINKIYRELFYNTNLSNSSDSKKMWDNINLIINKKLPTSYTEKLHVDDKCYQPSQSIANILNKYF</sequence>
<comment type="caution">
    <text evidence="2">The sequence shown here is derived from an EMBL/GenBank/DDBJ whole genome shotgun (WGS) entry which is preliminary data.</text>
</comment>
<evidence type="ECO:0000313" key="3">
    <source>
        <dbReference type="Proteomes" id="UP001249851"/>
    </source>
</evidence>
<dbReference type="Gene3D" id="3.30.420.10">
    <property type="entry name" value="Ribonuclease H-like superfamily/Ribonuclease H"/>
    <property type="match status" value="1"/>
</dbReference>
<reference evidence="2" key="2">
    <citation type="journal article" date="2023" name="Science">
        <title>Genomic signatures of disease resistance in endangered staghorn corals.</title>
        <authorList>
            <person name="Vollmer S.V."/>
            <person name="Selwyn J.D."/>
            <person name="Despard B.A."/>
            <person name="Roesel C.L."/>
        </authorList>
    </citation>
    <scope>NUCLEOTIDE SEQUENCE</scope>
    <source>
        <strain evidence="2">K2</strain>
    </source>
</reference>
<dbReference type="PANTHER" id="PTHR47331:SF1">
    <property type="entry name" value="GAG-LIKE PROTEIN"/>
    <property type="match status" value="1"/>
</dbReference>
<dbReference type="GO" id="GO:0003676">
    <property type="term" value="F:nucleic acid binding"/>
    <property type="evidence" value="ECO:0007669"/>
    <property type="project" value="InterPro"/>
</dbReference>
<organism evidence="2 3">
    <name type="scientific">Acropora cervicornis</name>
    <name type="common">Staghorn coral</name>
    <dbReference type="NCBI Taxonomy" id="6130"/>
    <lineage>
        <taxon>Eukaryota</taxon>
        <taxon>Metazoa</taxon>
        <taxon>Cnidaria</taxon>
        <taxon>Anthozoa</taxon>
        <taxon>Hexacorallia</taxon>
        <taxon>Scleractinia</taxon>
        <taxon>Astrocoeniina</taxon>
        <taxon>Acroporidae</taxon>
        <taxon>Acropora</taxon>
    </lineage>
</organism>
<accession>A0AAD9V3I3</accession>
<dbReference type="Pfam" id="PF18701">
    <property type="entry name" value="DUF5641"/>
    <property type="match status" value="1"/>
</dbReference>
<dbReference type="EMBL" id="JARQWQ010000040">
    <property type="protein sequence ID" value="KAK2559400.1"/>
    <property type="molecule type" value="Genomic_DNA"/>
</dbReference>
<evidence type="ECO:0000313" key="2">
    <source>
        <dbReference type="EMBL" id="KAK2559400.1"/>
    </source>
</evidence>